<feature type="compositionally biased region" description="Basic and acidic residues" evidence="4">
    <location>
        <begin position="974"/>
        <end position="998"/>
    </location>
</feature>
<feature type="compositionally biased region" description="Basic residues" evidence="4">
    <location>
        <begin position="999"/>
        <end position="1014"/>
    </location>
</feature>
<dbReference type="InterPro" id="IPR006626">
    <property type="entry name" value="PbH1"/>
</dbReference>
<keyword evidence="2" id="KW-0677">Repeat</keyword>
<organism evidence="6 7">
    <name type="scientific">Stylonychia lemnae</name>
    <name type="common">Ciliate</name>
    <dbReference type="NCBI Taxonomy" id="5949"/>
    <lineage>
        <taxon>Eukaryota</taxon>
        <taxon>Sar</taxon>
        <taxon>Alveolata</taxon>
        <taxon>Ciliophora</taxon>
        <taxon>Intramacronucleata</taxon>
        <taxon>Spirotrichea</taxon>
        <taxon>Stichotrichia</taxon>
        <taxon>Sporadotrichida</taxon>
        <taxon>Oxytrichidae</taxon>
        <taxon>Stylonychinae</taxon>
        <taxon>Stylonychia</taxon>
    </lineage>
</organism>
<evidence type="ECO:0000256" key="1">
    <source>
        <dbReference type="ARBA" id="ARBA00004906"/>
    </source>
</evidence>
<gene>
    <name evidence="6" type="primary">Contig14530.g15482</name>
    <name evidence="6" type="ORF">STYLEM_6792</name>
</gene>
<dbReference type="Proteomes" id="UP000039865">
    <property type="component" value="Unassembled WGS sequence"/>
</dbReference>
<feature type="compositionally biased region" description="Basic residues" evidence="4">
    <location>
        <begin position="1021"/>
        <end position="1034"/>
    </location>
</feature>
<dbReference type="SUPFAM" id="SSF51126">
    <property type="entry name" value="Pectin lyase-like"/>
    <property type="match status" value="1"/>
</dbReference>
<evidence type="ECO:0000256" key="2">
    <source>
        <dbReference type="ARBA" id="ARBA00022737"/>
    </source>
</evidence>
<name>A0A078A7I0_STYLE</name>
<dbReference type="NCBIfam" id="TIGR03804">
    <property type="entry name" value="para_beta_helix"/>
    <property type="match status" value="1"/>
</dbReference>
<accession>A0A078A7I0</accession>
<feature type="region of interest" description="Disordered" evidence="4">
    <location>
        <begin position="1"/>
        <end position="23"/>
    </location>
</feature>
<sequence>MDDKTQQQVIDQTKNSTSQNQSAVPFRLTNDIKQTSGQSQQQQSANQQSYFYNNPQAQIYPNSSAQVGNLMNHYYAPQGAQTFTSNQNLPVQFNSSASQYTSQAAAAMYMQQSQNPHHQMFYNQQAAYAQQMMSMNDPQGIMMRQQQHLMTSHMTDHSHLQLQNQMMLHSMGNGMILPQGALGTEESKDHHREVTLTNAEDDINIDLGKELASNLGHEMMQDDCDNTISRFHEEEGQVNQTDDPLHNTASVNQNSHVNPSDMRQPNGNIGQGQGNQNSVSTKFQVPQSPGALVQQPNMPLPQGGSAIEQYQVQSLVSRLKDLEYDNFRLDRKLSEILSRSWRIETMFNNYVFNQQFRDKYEMSKYYCQGDEGTNNTNSRDRKTFYVHFVDYLGSNSFRKIQDAIDIANDNDKVVVAAGIYNESIVISKQIILISSGYVEIRSSMQNVITCCAPNEGCLIKGFAVRRLDGSKVDPTTCGVNTVASNTANDLTQKSGTNVSDRDLRVNEGKFNNRNRDRDDDDPKNSNRVFSCENKFAIYVKEGRATIEECDMLSECGTVVFCNPRSHTKLVKNLICGSIGSGVMVTGKGARILAEDNHIYGSTGCGIDVRNNASCTLVKNKIHNCDKSGIYILMTNDARIFRNEIWENHFSGIEVTNAQKVEIINNKIYQNKRAGLYFHTESDVFVENNEIIENKNANVIMKEKSRVKMVHNFIGRSIGSGLVILTGSGCYFEQNIIKGCMNNGIDLCHGDIYASKNVIIDNDRSGLYGNGHIKGFFQMNKIIGNKLQSWNNGLCKYIMDQDGKGGYNNLQSIKGISKERFVMFRNIDDCELKSLDMFARQQQQTRKDIKLSDAEFESRKHDQKMLQILKELDQIEKSFFIPVNAHPLKKVNEGFQKPANPNDEDNASMSSANMAYMSDHNKQWGSSSNYQKRETSRGGGERGNNTASIHDNLSDFDNNASQRRSRQTGGFSSPKKFDKSQGRYVSQHDRSRDPIDKSCHHSANKRSRNISRSRSRSPIQNTRRKSTSRDRKKYSPQKSPQRQPTKYPLQKENLNSTNQINQSNSTIQNQQLIMNNISRPKTPEKENLINFNKPIEQIHQVSEQNKQAPTLNLDDIKRTQLSNSNLTAVETDLVYALESCNENSNQLIINQNSSVGNLQNNSQFLESQKTTDYSQNTNNTLTQSTIQQQINSQLGNDSNQFSMNIENESENLLNKGNLESEINDASHCSEKSKQKLKGINKSHTPKTAEKIFIVTNEKQRLAQQQQQQNQ</sequence>
<dbReference type="InterPro" id="IPR039448">
    <property type="entry name" value="Beta_helix"/>
</dbReference>
<evidence type="ECO:0000259" key="5">
    <source>
        <dbReference type="Pfam" id="PF13229"/>
    </source>
</evidence>
<dbReference type="InterPro" id="IPR022441">
    <property type="entry name" value="Para_beta_helix_rpt-2"/>
</dbReference>
<dbReference type="InterPro" id="IPR051550">
    <property type="entry name" value="SCF-Subunits/Alg-Epimerases"/>
</dbReference>
<dbReference type="AlphaFoldDB" id="A0A078A7I0"/>
<protein>
    <submittedName>
        <fullName evidence="6">F-box only protein 11</fullName>
    </submittedName>
</protein>
<evidence type="ECO:0000256" key="3">
    <source>
        <dbReference type="ARBA" id="ARBA00022786"/>
    </source>
</evidence>
<feature type="compositionally biased region" description="Polar residues" evidence="4">
    <location>
        <begin position="942"/>
        <end position="970"/>
    </location>
</feature>
<proteinExistence type="predicted"/>
<feature type="region of interest" description="Disordered" evidence="4">
    <location>
        <begin position="236"/>
        <end position="283"/>
    </location>
</feature>
<reference evidence="6 7" key="1">
    <citation type="submission" date="2014-06" db="EMBL/GenBank/DDBJ databases">
        <authorList>
            <person name="Swart Estienne"/>
        </authorList>
    </citation>
    <scope>NUCLEOTIDE SEQUENCE [LARGE SCALE GENOMIC DNA]</scope>
    <source>
        <strain evidence="6 7">130c</strain>
    </source>
</reference>
<dbReference type="InParanoid" id="A0A078A7I0"/>
<dbReference type="Gene3D" id="2.160.20.10">
    <property type="entry name" value="Single-stranded right-handed beta-helix, Pectin lyase-like"/>
    <property type="match status" value="2"/>
</dbReference>
<dbReference type="SMART" id="SM00710">
    <property type="entry name" value="PbH1"/>
    <property type="match status" value="7"/>
</dbReference>
<feature type="compositionally biased region" description="Basic and acidic residues" evidence="4">
    <location>
        <begin position="930"/>
        <end position="939"/>
    </location>
</feature>
<feature type="region of interest" description="Disordered" evidence="4">
    <location>
        <begin position="918"/>
        <end position="1048"/>
    </location>
</feature>
<dbReference type="Pfam" id="PF13229">
    <property type="entry name" value="Beta_helix"/>
    <property type="match status" value="1"/>
</dbReference>
<dbReference type="PANTHER" id="PTHR22990">
    <property type="entry name" value="F-BOX ONLY PROTEIN"/>
    <property type="match status" value="1"/>
</dbReference>
<dbReference type="InterPro" id="IPR012334">
    <property type="entry name" value="Pectin_lyas_fold"/>
</dbReference>
<comment type="pathway">
    <text evidence="1">Protein modification; protein ubiquitination.</text>
</comment>
<dbReference type="OrthoDB" id="427974at2759"/>
<feature type="region of interest" description="Disordered" evidence="4">
    <location>
        <begin position="490"/>
        <end position="523"/>
    </location>
</feature>
<evidence type="ECO:0000256" key="4">
    <source>
        <dbReference type="SAM" id="MobiDB-lite"/>
    </source>
</evidence>
<dbReference type="PANTHER" id="PTHR22990:SF15">
    <property type="entry name" value="F-BOX ONLY PROTEIN 10"/>
    <property type="match status" value="1"/>
</dbReference>
<evidence type="ECO:0000313" key="7">
    <source>
        <dbReference type="Proteomes" id="UP000039865"/>
    </source>
</evidence>
<feature type="compositionally biased region" description="Basic and acidic residues" evidence="4">
    <location>
        <begin position="513"/>
        <end position="523"/>
    </location>
</feature>
<dbReference type="EMBL" id="CCKQ01006508">
    <property type="protein sequence ID" value="CDW77826.1"/>
    <property type="molecule type" value="Genomic_DNA"/>
</dbReference>
<keyword evidence="7" id="KW-1185">Reference proteome</keyword>
<dbReference type="InterPro" id="IPR011050">
    <property type="entry name" value="Pectin_lyase_fold/virulence"/>
</dbReference>
<feature type="compositionally biased region" description="Polar residues" evidence="4">
    <location>
        <begin position="237"/>
        <end position="263"/>
    </location>
</feature>
<feature type="domain" description="Right handed beta helix" evidence="5">
    <location>
        <begin position="559"/>
        <end position="713"/>
    </location>
</feature>
<evidence type="ECO:0000313" key="6">
    <source>
        <dbReference type="EMBL" id="CDW77826.1"/>
    </source>
</evidence>
<keyword evidence="3" id="KW-0833">Ubl conjugation pathway</keyword>